<dbReference type="PANTHER" id="PTHR35562">
    <property type="entry name" value="DNA ENDONUCLEASE SMRA-RELATED"/>
    <property type="match status" value="1"/>
</dbReference>
<evidence type="ECO:0000313" key="3">
    <source>
        <dbReference type="Proteomes" id="UP000275394"/>
    </source>
</evidence>
<dbReference type="InterPro" id="IPR047688">
    <property type="entry name" value="Endonuc_SmrA"/>
</dbReference>
<feature type="domain" description="Smr" evidence="1">
    <location>
        <begin position="94"/>
        <end position="175"/>
    </location>
</feature>
<keyword evidence="2" id="KW-0378">Hydrolase</keyword>
<evidence type="ECO:0000313" key="2">
    <source>
        <dbReference type="EMBL" id="ROS05031.1"/>
    </source>
</evidence>
<sequence>MSDDFNDFLQQMGDVEPYKGQQRADLKRVAKATPGTERRRMAAVSCEQADDNFLTSSHVPEVGPFDVLEFQREGVQHGVFKKLRRGRYEIEATVDLHNMTVEQARVEVFDFIRQCLTYELRTVLITHGKGDRNLDNPGIIKSCTALWLKQIDEVIAYHSAEPRHGGVGSVYVMLKKSRAGKDKTREEFEGL</sequence>
<dbReference type="Proteomes" id="UP000275394">
    <property type="component" value="Unassembled WGS sequence"/>
</dbReference>
<organism evidence="2 3">
    <name type="scientific">Sinobacterium caligoides</name>
    <dbReference type="NCBI Taxonomy" id="933926"/>
    <lineage>
        <taxon>Bacteria</taxon>
        <taxon>Pseudomonadati</taxon>
        <taxon>Pseudomonadota</taxon>
        <taxon>Gammaproteobacteria</taxon>
        <taxon>Cellvibrionales</taxon>
        <taxon>Spongiibacteraceae</taxon>
        <taxon>Sinobacterium</taxon>
    </lineage>
</organism>
<gene>
    <name evidence="2" type="ORF">EDC56_0553</name>
</gene>
<dbReference type="GO" id="GO:0004520">
    <property type="term" value="F:DNA endonuclease activity"/>
    <property type="evidence" value="ECO:0007669"/>
    <property type="project" value="TreeGrafter"/>
</dbReference>
<dbReference type="Pfam" id="PF01713">
    <property type="entry name" value="Smr"/>
    <property type="match status" value="1"/>
</dbReference>
<comment type="caution">
    <text evidence="2">The sequence shown here is derived from an EMBL/GenBank/DDBJ whole genome shotgun (WGS) entry which is preliminary data.</text>
</comment>
<keyword evidence="2" id="KW-0540">Nuclease</keyword>
<dbReference type="OrthoDB" id="9808881at2"/>
<keyword evidence="2" id="KW-0255">Endonuclease</keyword>
<dbReference type="InterPro" id="IPR036063">
    <property type="entry name" value="Smr_dom_sf"/>
</dbReference>
<dbReference type="NCBIfam" id="NF033154">
    <property type="entry name" value="endonuc_SmrA"/>
    <property type="match status" value="1"/>
</dbReference>
<dbReference type="SMART" id="SM00463">
    <property type="entry name" value="SMR"/>
    <property type="match status" value="1"/>
</dbReference>
<reference evidence="2 3" key="1">
    <citation type="submission" date="2018-11" db="EMBL/GenBank/DDBJ databases">
        <title>Genomic Encyclopedia of Type Strains, Phase IV (KMG-IV): sequencing the most valuable type-strain genomes for metagenomic binning, comparative biology and taxonomic classification.</title>
        <authorList>
            <person name="Goeker M."/>
        </authorList>
    </citation>
    <scope>NUCLEOTIDE SEQUENCE [LARGE SCALE GENOMIC DNA]</scope>
    <source>
        <strain evidence="2 3">DSM 100316</strain>
    </source>
</reference>
<dbReference type="EMBL" id="RKHR01000003">
    <property type="protein sequence ID" value="ROS05031.1"/>
    <property type="molecule type" value="Genomic_DNA"/>
</dbReference>
<proteinExistence type="predicted"/>
<name>A0A3N2DYU4_9GAMM</name>
<dbReference type="Gene3D" id="3.30.1370.110">
    <property type="match status" value="1"/>
</dbReference>
<dbReference type="SUPFAM" id="SSF160443">
    <property type="entry name" value="SMR domain-like"/>
    <property type="match status" value="1"/>
</dbReference>
<keyword evidence="3" id="KW-1185">Reference proteome</keyword>
<dbReference type="PROSITE" id="PS50828">
    <property type="entry name" value="SMR"/>
    <property type="match status" value="1"/>
</dbReference>
<protein>
    <submittedName>
        <fullName evidence="2">DNA-nicking Smr family endonuclease</fullName>
    </submittedName>
</protein>
<evidence type="ECO:0000259" key="1">
    <source>
        <dbReference type="PROSITE" id="PS50828"/>
    </source>
</evidence>
<accession>A0A3N2DYU4</accession>
<dbReference type="PANTHER" id="PTHR35562:SF2">
    <property type="entry name" value="DNA ENDONUCLEASE SMRA-RELATED"/>
    <property type="match status" value="1"/>
</dbReference>
<dbReference type="AlphaFoldDB" id="A0A3N2DYU4"/>
<dbReference type="InterPro" id="IPR002625">
    <property type="entry name" value="Smr_dom"/>
</dbReference>
<dbReference type="RefSeq" id="WP_123710978.1">
    <property type="nucleotide sequence ID" value="NZ_RKHR01000003.1"/>
</dbReference>